<dbReference type="SUPFAM" id="SSF51126">
    <property type="entry name" value="Pectin lyase-like"/>
    <property type="match status" value="1"/>
</dbReference>
<dbReference type="Gene3D" id="2.160.20.10">
    <property type="entry name" value="Single-stranded right-handed beta-helix, Pectin lyase-like"/>
    <property type="match status" value="1"/>
</dbReference>
<gene>
    <name evidence="4" type="ORF">I0K15_10230</name>
</gene>
<dbReference type="PANTHER" id="PTHR42970">
    <property type="entry name" value="PECTATE LYASE C-RELATED"/>
    <property type="match status" value="1"/>
</dbReference>
<keyword evidence="5" id="KW-1185">Reference proteome</keyword>
<dbReference type="PANTHER" id="PTHR42970:SF1">
    <property type="entry name" value="PECTATE LYASE C-RELATED"/>
    <property type="match status" value="1"/>
</dbReference>
<evidence type="ECO:0000256" key="1">
    <source>
        <dbReference type="ARBA" id="ARBA00022723"/>
    </source>
</evidence>
<dbReference type="RefSeq" id="WP_196101429.1">
    <property type="nucleotide sequence ID" value="NZ_CP064942.1"/>
</dbReference>
<dbReference type="InterPro" id="IPR012334">
    <property type="entry name" value="Pectin_lyas_fold"/>
</dbReference>
<dbReference type="KEGG" id="poz:I0K15_10230"/>
<dbReference type="EMBL" id="CP064942">
    <property type="protein sequence ID" value="QPH52215.1"/>
    <property type="molecule type" value="Genomic_DNA"/>
</dbReference>
<keyword evidence="2" id="KW-0325">Glycoprotein</keyword>
<feature type="signal peptide" evidence="3">
    <location>
        <begin position="1"/>
        <end position="25"/>
    </location>
</feature>
<evidence type="ECO:0000256" key="2">
    <source>
        <dbReference type="ARBA" id="ARBA00023180"/>
    </source>
</evidence>
<keyword evidence="3" id="KW-0732">Signal</keyword>
<protein>
    <submittedName>
        <fullName evidence="4">Uncharacterized protein</fullName>
    </submittedName>
</protein>
<proteinExistence type="predicted"/>
<evidence type="ECO:0000256" key="3">
    <source>
        <dbReference type="SAM" id="SignalP"/>
    </source>
</evidence>
<accession>A0A7S9LP50</accession>
<reference evidence="4 5" key="1">
    <citation type="submission" date="2020-11" db="EMBL/GenBank/DDBJ databases">
        <title>Description of Pontivivens ytuae sp. nov. isolated from deep sea sediment of Mariana Trench.</title>
        <authorList>
            <person name="Wang Z."/>
            <person name="Sun Q.-L."/>
            <person name="Xu X.-D."/>
            <person name="Tang Y.-Z."/>
            <person name="Zhang J."/>
        </authorList>
    </citation>
    <scope>NUCLEOTIDE SEQUENCE [LARGE SCALE GENOMIC DNA]</scope>
    <source>
        <strain evidence="4 5">MT2928</strain>
    </source>
</reference>
<sequence>MSKGQVLIRSAVSALFFVLALPVLAQEIAGVDLSIFNRGPGTVLVVDSLDDDGEVGTLRWAVNTWETRDGQPVEGMRYVVFAVSGEIALERRLEILRDDVRVAGQTAPRSRRGPAGVTLSGAPLKIRGNRVMVEHIRVRPGGVREGGLPADDIDAIQIGPALNEGDLEDIVLRNVSASWSVDELVSVYPDFGKRVRRVSILSSLLAEPLTEAGHPRGQHNYGLLLRRGARGVLVADTLMAGATRRNPTLEQGSSAAVVNTLIANWGEKSPLHFILRDDIEGEEAEISITAIGNVARAGANTPSSTRNRYITVEPSQMDELQEEAPVVLFARDNFVNGRRDRPPSGQWVQRVDTPPVIARHELLPASEVAERVFAHAGAWPAARDATDARIVREIETGAHRWIAMPPDDPATPRAQGMPAVPEEPFTQAGVRMSRIGVWLETLHRAAGGI</sequence>
<name>A0A7S9LP50_9RHOB</name>
<evidence type="ECO:0000313" key="4">
    <source>
        <dbReference type="EMBL" id="QPH52215.1"/>
    </source>
</evidence>
<organism evidence="4 5">
    <name type="scientific">Pontivivens ytuae</name>
    <dbReference type="NCBI Taxonomy" id="2789856"/>
    <lineage>
        <taxon>Bacteria</taxon>
        <taxon>Pseudomonadati</taxon>
        <taxon>Pseudomonadota</taxon>
        <taxon>Alphaproteobacteria</taxon>
        <taxon>Rhodobacterales</taxon>
        <taxon>Paracoccaceae</taxon>
        <taxon>Pontivivens</taxon>
    </lineage>
</organism>
<evidence type="ECO:0000313" key="5">
    <source>
        <dbReference type="Proteomes" id="UP000594800"/>
    </source>
</evidence>
<dbReference type="GO" id="GO:0046872">
    <property type="term" value="F:metal ion binding"/>
    <property type="evidence" value="ECO:0007669"/>
    <property type="project" value="UniProtKB-KW"/>
</dbReference>
<feature type="chain" id="PRO_5032593538" evidence="3">
    <location>
        <begin position="26"/>
        <end position="449"/>
    </location>
</feature>
<dbReference type="AlphaFoldDB" id="A0A7S9LP50"/>
<dbReference type="InterPro" id="IPR011050">
    <property type="entry name" value="Pectin_lyase_fold/virulence"/>
</dbReference>
<dbReference type="InterPro" id="IPR052063">
    <property type="entry name" value="Polysaccharide_Lyase_1"/>
</dbReference>
<dbReference type="Proteomes" id="UP000594800">
    <property type="component" value="Chromosome"/>
</dbReference>
<keyword evidence="1" id="KW-0479">Metal-binding</keyword>